<dbReference type="InParanoid" id="A0A6I9V0H5"/>
<dbReference type="OrthoDB" id="7725475at2759"/>
<accession>A0A6I9V0H5</accession>
<dbReference type="InterPro" id="IPR014716">
    <property type="entry name" value="Fibrinogen_a/b/g_C_1"/>
</dbReference>
<dbReference type="InterPro" id="IPR050373">
    <property type="entry name" value="Fibrinogen_C-term_domain"/>
</dbReference>
<feature type="domain" description="Fibrinogen C-terminal" evidence="1">
    <location>
        <begin position="100"/>
        <end position="306"/>
    </location>
</feature>
<proteinExistence type="predicted"/>
<organism evidence="2 3">
    <name type="scientific">Bactrocera dorsalis</name>
    <name type="common">Oriental fruit fly</name>
    <name type="synonym">Dacus dorsalis</name>
    <dbReference type="NCBI Taxonomy" id="27457"/>
    <lineage>
        <taxon>Eukaryota</taxon>
        <taxon>Metazoa</taxon>
        <taxon>Ecdysozoa</taxon>
        <taxon>Arthropoda</taxon>
        <taxon>Hexapoda</taxon>
        <taxon>Insecta</taxon>
        <taxon>Pterygota</taxon>
        <taxon>Neoptera</taxon>
        <taxon>Endopterygota</taxon>
        <taxon>Diptera</taxon>
        <taxon>Brachycera</taxon>
        <taxon>Muscomorpha</taxon>
        <taxon>Tephritoidea</taxon>
        <taxon>Tephritidae</taxon>
        <taxon>Bactrocera</taxon>
        <taxon>Bactrocera</taxon>
    </lineage>
</organism>
<evidence type="ECO:0000259" key="1">
    <source>
        <dbReference type="PROSITE" id="PS51406"/>
    </source>
</evidence>
<dbReference type="InterPro" id="IPR002181">
    <property type="entry name" value="Fibrinogen_a/b/g_C_dom"/>
</dbReference>
<reference evidence="3" key="2">
    <citation type="submission" date="2025-08" db="UniProtKB">
        <authorList>
            <consortium name="RefSeq"/>
        </authorList>
    </citation>
    <scope>IDENTIFICATION</scope>
    <source>
        <tissue evidence="3">Adult</tissue>
    </source>
</reference>
<evidence type="ECO:0000313" key="3">
    <source>
        <dbReference type="RefSeq" id="XP_011200800.2"/>
    </source>
</evidence>
<dbReference type="KEGG" id="bdr:105224420"/>
<dbReference type="SUPFAM" id="SSF56496">
    <property type="entry name" value="Fibrinogen C-terminal domain-like"/>
    <property type="match status" value="1"/>
</dbReference>
<name>A0A6I9V0H5_BACDO</name>
<dbReference type="Pfam" id="PF00147">
    <property type="entry name" value="Fibrinogen_C"/>
    <property type="match status" value="1"/>
</dbReference>
<protein>
    <submittedName>
        <fullName evidence="3">Angiopoietin-1</fullName>
    </submittedName>
</protein>
<keyword evidence="2" id="KW-1185">Reference proteome</keyword>
<sequence>MVKLQRAFVTAVLFSIFIFTNAFFVDNKRTADSQTDTLNILLSVLTEYVLNRRTEVNTRITKNEQRINLVLQKQAELERKINEHASTTGKPSLLTNDEISDSYVPSRSCADILPDRFSGDDGIYSITPLNVTPFEVYCLADPLGGCGWTLVWRRNAMNTEFNRTWEEYQNGFGALTDNFFIGLDKLYVLTNAEAQQLRIGTKYGENNWEFEIFEEFAIGSVRTQYEVFVKSGNNKSSIFQRLGRRARFFTKDLESSWGNEECAKVMGVGWWYSDDCKTYLKSRPYYMYINSPTYMVIRPKSCDNKG</sequence>
<gene>
    <name evidence="3" type="primary">LOC105224420</name>
</gene>
<dbReference type="GO" id="GO:0005615">
    <property type="term" value="C:extracellular space"/>
    <property type="evidence" value="ECO:0007669"/>
    <property type="project" value="TreeGrafter"/>
</dbReference>
<dbReference type="GeneID" id="105224420"/>
<dbReference type="Proteomes" id="UP001652620">
    <property type="component" value="Chromosome 1"/>
</dbReference>
<dbReference type="Gene3D" id="3.90.215.10">
    <property type="entry name" value="Gamma Fibrinogen, chain A, domain 1"/>
    <property type="match status" value="1"/>
</dbReference>
<dbReference type="InterPro" id="IPR036056">
    <property type="entry name" value="Fibrinogen-like_C"/>
</dbReference>
<dbReference type="AlphaFoldDB" id="A0A6I9V0H5"/>
<dbReference type="SMART" id="SM00186">
    <property type="entry name" value="FBG"/>
    <property type="match status" value="1"/>
</dbReference>
<dbReference type="PANTHER" id="PTHR19143">
    <property type="entry name" value="FIBRINOGEN/TENASCIN/ANGIOPOEITIN"/>
    <property type="match status" value="1"/>
</dbReference>
<reference evidence="2" key="1">
    <citation type="submission" date="2025-05" db="UniProtKB">
        <authorList>
            <consortium name="RefSeq"/>
        </authorList>
    </citation>
    <scope>NUCLEOTIDE SEQUENCE [LARGE SCALE GENOMIC DNA]</scope>
</reference>
<dbReference type="PROSITE" id="PS51406">
    <property type="entry name" value="FIBRINOGEN_C_2"/>
    <property type="match status" value="1"/>
</dbReference>
<evidence type="ECO:0000313" key="2">
    <source>
        <dbReference type="Proteomes" id="UP001652620"/>
    </source>
</evidence>
<dbReference type="RefSeq" id="XP_011200800.2">
    <property type="nucleotide sequence ID" value="XM_011202498.2"/>
</dbReference>